<protein>
    <recommendedName>
        <fullName evidence="3">2'-5' RNA ligase</fullName>
    </recommendedName>
</protein>
<proteinExistence type="predicted"/>
<evidence type="ECO:0000313" key="1">
    <source>
        <dbReference type="EMBL" id="PSR35570.1"/>
    </source>
</evidence>
<name>A0A2T2XM57_9FIRM</name>
<organism evidence="1 2">
    <name type="scientific">Sulfobacillus benefaciens</name>
    <dbReference type="NCBI Taxonomy" id="453960"/>
    <lineage>
        <taxon>Bacteria</taxon>
        <taxon>Bacillati</taxon>
        <taxon>Bacillota</taxon>
        <taxon>Clostridia</taxon>
        <taxon>Eubacteriales</taxon>
        <taxon>Clostridiales Family XVII. Incertae Sedis</taxon>
        <taxon>Sulfobacillus</taxon>
    </lineage>
</organism>
<dbReference type="Pfam" id="PF13563">
    <property type="entry name" value="2_5_RNA_ligase2"/>
    <property type="match status" value="1"/>
</dbReference>
<evidence type="ECO:0000313" key="2">
    <source>
        <dbReference type="Proteomes" id="UP000242972"/>
    </source>
</evidence>
<evidence type="ECO:0008006" key="3">
    <source>
        <dbReference type="Google" id="ProtNLM"/>
    </source>
</evidence>
<dbReference type="SUPFAM" id="SSF55144">
    <property type="entry name" value="LigT-like"/>
    <property type="match status" value="1"/>
</dbReference>
<sequence length="205" mass="23341">MQKSTKFGLLGQKHDKIGESHRGAVCLEGNALIIPVELPEPLEEIRQQYDPVGCTIPAHITVSFPFGDHPDVPRVSPQLLSLAQQFEPFTVAFHQLSQFDQGDQAIVILKLRRSRRLMQLFQRVWTEFPQYPPYQGQHQAVIPHITIARLPASSLKMFGSVSQVVQKYQPQLSWRVTQLMLVVNREVIHEPPLQFIFPFAGISMP</sequence>
<dbReference type="AlphaFoldDB" id="A0A2T2XM57"/>
<accession>A0A2T2XM57</accession>
<dbReference type="Proteomes" id="UP000242972">
    <property type="component" value="Unassembled WGS sequence"/>
</dbReference>
<gene>
    <name evidence="1" type="ORF">C7B46_00875</name>
</gene>
<reference evidence="1 2" key="1">
    <citation type="journal article" date="2014" name="BMC Genomics">
        <title>Comparison of environmental and isolate Sulfobacillus genomes reveals diverse carbon, sulfur, nitrogen, and hydrogen metabolisms.</title>
        <authorList>
            <person name="Justice N.B."/>
            <person name="Norman A."/>
            <person name="Brown C.T."/>
            <person name="Singh A."/>
            <person name="Thomas B.C."/>
            <person name="Banfield J.F."/>
        </authorList>
    </citation>
    <scope>NUCLEOTIDE SEQUENCE [LARGE SCALE GENOMIC DNA]</scope>
    <source>
        <strain evidence="1">AMDSBA4</strain>
    </source>
</reference>
<comment type="caution">
    <text evidence="1">The sequence shown here is derived from an EMBL/GenBank/DDBJ whole genome shotgun (WGS) entry which is preliminary data.</text>
</comment>
<dbReference type="EMBL" id="PXYW01000001">
    <property type="protein sequence ID" value="PSR35570.1"/>
    <property type="molecule type" value="Genomic_DNA"/>
</dbReference>
<dbReference type="Gene3D" id="3.90.1140.10">
    <property type="entry name" value="Cyclic phosphodiesterase"/>
    <property type="match status" value="1"/>
</dbReference>
<dbReference type="InterPro" id="IPR009097">
    <property type="entry name" value="Cyclic_Pdiesterase"/>
</dbReference>